<sequence>MRIYLIRHGETVHNVAQVWAGSTDSALTNHGMLQIESLGRFFANRSIQFDHVYSSDLSRARITAEGICRVQPSMVNGAPLTPVLSPDLRERDFGSLEGVRIQRATGTPVETFPQTVTDREKVLVGKEKESKESMRKRSLNFLETHLLPLLLEEEDHCERRVAIVAHGLILRALWFCLTGFFDPSSISVMPGTAAWNGGPPALLSPVWSNTGVMEILISMRPICSSPAPQHSDMDHGPDEALYQAETPQPDSKVLPLLQGWSIKIVGVDNTEHLAGLRRTRGGIGSASYDSRQKRIDSFFK</sequence>
<feature type="binding site" evidence="3">
    <location>
        <begin position="7"/>
        <end position="14"/>
    </location>
    <ligand>
        <name>substrate</name>
    </ligand>
</feature>
<dbReference type="Proteomes" id="UP000631181">
    <property type="component" value="Unassembled WGS sequence"/>
</dbReference>
<reference evidence="4" key="1">
    <citation type="journal article" date="2020" name="Front. Microbiol.">
        <title>Gene regulatory networks of Penicillium echinulatum 2HH and Penicillium oxalicum 114-2 inferred by a computational biology approach.</title>
        <authorList>
            <person name="Lenz A.R."/>
            <person name="Galan-Vasquez E."/>
            <person name="Balbinot E."/>
            <person name="De Abreu F.P."/>
            <person name="De Oliveira N.S."/>
            <person name="Da Rosa L.O."/>
            <person name="De Avila E Silva S."/>
            <person name="Camassola M."/>
            <person name="Dillon A.J.P."/>
            <person name="Perez-Rueda E."/>
        </authorList>
    </citation>
    <scope>NUCLEOTIDE SEQUENCE</scope>
    <source>
        <strain evidence="4">S1M29</strain>
    </source>
</reference>
<feature type="active site" description="Proton donor/acceptor" evidence="2">
    <location>
        <position position="90"/>
    </location>
</feature>
<dbReference type="SMART" id="SM00855">
    <property type="entry name" value="PGAM"/>
    <property type="match status" value="1"/>
</dbReference>
<evidence type="ECO:0000313" key="4">
    <source>
        <dbReference type="EMBL" id="KAF7713593.1"/>
    </source>
</evidence>
<dbReference type="InterPro" id="IPR051695">
    <property type="entry name" value="Phosphoglycerate_Mutase"/>
</dbReference>
<dbReference type="OrthoDB" id="354304at2759"/>
<dbReference type="GO" id="GO:0043456">
    <property type="term" value="P:regulation of pentose-phosphate shunt"/>
    <property type="evidence" value="ECO:0007669"/>
    <property type="project" value="TreeGrafter"/>
</dbReference>
<evidence type="ECO:0000256" key="1">
    <source>
        <dbReference type="ARBA" id="ARBA00022801"/>
    </source>
</evidence>
<dbReference type="PANTHER" id="PTHR46517:SF1">
    <property type="entry name" value="FRUCTOSE-2,6-BISPHOSPHATASE TIGAR"/>
    <property type="match status" value="1"/>
</dbReference>
<dbReference type="AlphaFoldDB" id="A0A8J8WI01"/>
<keyword evidence="5" id="KW-1185">Reference proteome</keyword>
<dbReference type="PROSITE" id="PS00175">
    <property type="entry name" value="PG_MUTASE"/>
    <property type="match status" value="1"/>
</dbReference>
<name>A0A8J8WI01_9EURO</name>
<protein>
    <recommendedName>
        <fullName evidence="6">Phosphoglycerate mutase family protein</fullName>
    </recommendedName>
</protein>
<dbReference type="CDD" id="cd07067">
    <property type="entry name" value="HP_PGM_like"/>
    <property type="match status" value="1"/>
</dbReference>
<organism evidence="4 5">
    <name type="scientific">Penicillium ucsense</name>
    <dbReference type="NCBI Taxonomy" id="2839758"/>
    <lineage>
        <taxon>Eukaryota</taxon>
        <taxon>Fungi</taxon>
        <taxon>Dikarya</taxon>
        <taxon>Ascomycota</taxon>
        <taxon>Pezizomycotina</taxon>
        <taxon>Eurotiomycetes</taxon>
        <taxon>Eurotiomycetidae</taxon>
        <taxon>Eurotiales</taxon>
        <taxon>Aspergillaceae</taxon>
        <taxon>Penicillium</taxon>
    </lineage>
</organism>
<dbReference type="EMBL" id="WIWV01000112">
    <property type="protein sequence ID" value="KAF7713593.1"/>
    <property type="molecule type" value="Genomic_DNA"/>
</dbReference>
<dbReference type="InterPro" id="IPR001345">
    <property type="entry name" value="PG/BPGM_mutase_AS"/>
</dbReference>
<dbReference type="GO" id="GO:0004331">
    <property type="term" value="F:fructose-2,6-bisphosphate 2-phosphatase activity"/>
    <property type="evidence" value="ECO:0007669"/>
    <property type="project" value="TreeGrafter"/>
</dbReference>
<dbReference type="InterPro" id="IPR029033">
    <property type="entry name" value="His_PPase_superfam"/>
</dbReference>
<feature type="binding site" evidence="3">
    <location>
        <position position="59"/>
    </location>
    <ligand>
        <name>substrate</name>
    </ligand>
</feature>
<dbReference type="Gene3D" id="3.40.50.1240">
    <property type="entry name" value="Phosphoglycerate mutase-like"/>
    <property type="match status" value="1"/>
</dbReference>
<dbReference type="GO" id="GO:0005829">
    <property type="term" value="C:cytosol"/>
    <property type="evidence" value="ECO:0007669"/>
    <property type="project" value="TreeGrafter"/>
</dbReference>
<evidence type="ECO:0000256" key="2">
    <source>
        <dbReference type="PIRSR" id="PIRSR613078-1"/>
    </source>
</evidence>
<dbReference type="PANTHER" id="PTHR46517">
    <property type="entry name" value="FRUCTOSE-2,6-BISPHOSPHATASE TIGAR"/>
    <property type="match status" value="1"/>
</dbReference>
<dbReference type="GO" id="GO:0045820">
    <property type="term" value="P:negative regulation of glycolytic process"/>
    <property type="evidence" value="ECO:0007669"/>
    <property type="project" value="TreeGrafter"/>
</dbReference>
<evidence type="ECO:0008006" key="6">
    <source>
        <dbReference type="Google" id="ProtNLM"/>
    </source>
</evidence>
<gene>
    <name evidence="4" type="ORF">PECM_000876</name>
</gene>
<dbReference type="Pfam" id="PF00300">
    <property type="entry name" value="His_Phos_1"/>
    <property type="match status" value="1"/>
</dbReference>
<dbReference type="SUPFAM" id="SSF53254">
    <property type="entry name" value="Phosphoglycerate mutase-like"/>
    <property type="match status" value="1"/>
</dbReference>
<proteinExistence type="predicted"/>
<feature type="active site" description="Tele-phosphohistidine intermediate" evidence="2">
    <location>
        <position position="8"/>
    </location>
</feature>
<keyword evidence="1" id="KW-0378">Hydrolase</keyword>
<evidence type="ECO:0000256" key="3">
    <source>
        <dbReference type="PIRSR" id="PIRSR613078-2"/>
    </source>
</evidence>
<accession>A0A8J8WI01</accession>
<dbReference type="InterPro" id="IPR013078">
    <property type="entry name" value="His_Pase_superF_clade-1"/>
</dbReference>
<comment type="caution">
    <text evidence="4">The sequence shown here is derived from an EMBL/GenBank/DDBJ whole genome shotgun (WGS) entry which is preliminary data.</text>
</comment>
<evidence type="ECO:0000313" key="5">
    <source>
        <dbReference type="Proteomes" id="UP000631181"/>
    </source>
</evidence>